<dbReference type="PROSITE" id="PS50929">
    <property type="entry name" value="ABC_TM1F"/>
    <property type="match status" value="1"/>
</dbReference>
<keyword evidence="2" id="KW-0813">Transport</keyword>
<organism evidence="8 9">
    <name type="scientific">Mycobacterium shottsii</name>
    <dbReference type="NCBI Taxonomy" id="133549"/>
    <lineage>
        <taxon>Bacteria</taxon>
        <taxon>Bacillati</taxon>
        <taxon>Actinomycetota</taxon>
        <taxon>Actinomycetes</taxon>
        <taxon>Mycobacteriales</taxon>
        <taxon>Mycobacteriaceae</taxon>
        <taxon>Mycobacterium</taxon>
        <taxon>Mycobacterium ulcerans group</taxon>
    </lineage>
</organism>
<evidence type="ECO:0000313" key="9">
    <source>
        <dbReference type="Proteomes" id="UP000467164"/>
    </source>
</evidence>
<gene>
    <name evidence="8" type="ORF">MSHO_10340</name>
</gene>
<evidence type="ECO:0000256" key="3">
    <source>
        <dbReference type="ARBA" id="ARBA00022692"/>
    </source>
</evidence>
<dbReference type="InterPro" id="IPR036640">
    <property type="entry name" value="ABC1_TM_sf"/>
</dbReference>
<dbReference type="GO" id="GO:0005524">
    <property type="term" value="F:ATP binding"/>
    <property type="evidence" value="ECO:0007669"/>
    <property type="project" value="InterPro"/>
</dbReference>
<dbReference type="Pfam" id="PF00664">
    <property type="entry name" value="ABC_membrane"/>
    <property type="match status" value="1"/>
</dbReference>
<name>A0A7I7L8C5_9MYCO</name>
<dbReference type="InterPro" id="IPR039421">
    <property type="entry name" value="Type_1_exporter"/>
</dbReference>
<dbReference type="AlphaFoldDB" id="A0A7I7L8C5"/>
<reference evidence="8 9" key="1">
    <citation type="journal article" date="2019" name="Emerg. Microbes Infect.">
        <title>Comprehensive subspecies identification of 175 nontuberculous mycobacteria species based on 7547 genomic profiles.</title>
        <authorList>
            <person name="Matsumoto Y."/>
            <person name="Kinjo T."/>
            <person name="Motooka D."/>
            <person name="Nabeya D."/>
            <person name="Jung N."/>
            <person name="Uechi K."/>
            <person name="Horii T."/>
            <person name="Iida T."/>
            <person name="Fujita J."/>
            <person name="Nakamura S."/>
        </authorList>
    </citation>
    <scope>NUCLEOTIDE SEQUENCE [LARGE SCALE GENOMIC DNA]</scope>
    <source>
        <strain evidence="8 9">JCM 12657</strain>
    </source>
</reference>
<dbReference type="Proteomes" id="UP000467164">
    <property type="component" value="Chromosome"/>
</dbReference>
<dbReference type="KEGG" id="msho:MSHO_10340"/>
<keyword evidence="4 6" id="KW-1133">Transmembrane helix</keyword>
<dbReference type="SUPFAM" id="SSF90123">
    <property type="entry name" value="ABC transporter transmembrane region"/>
    <property type="match status" value="1"/>
</dbReference>
<protein>
    <recommendedName>
        <fullName evidence="7">ABC transmembrane type-1 domain-containing protein</fullName>
    </recommendedName>
</protein>
<evidence type="ECO:0000259" key="7">
    <source>
        <dbReference type="PROSITE" id="PS50929"/>
    </source>
</evidence>
<sequence length="175" mass="19791">MRTNWWGRLSQYVLRYRRDLLLGLFASVVGTAITVMVPLVTKRVIDNAIAPDHRPLAPWALVLVAAAVAIYLMTFVRRHYGGRIAHLVQHDLRVDAFATLMRWDGRQQDRWNSGQLIVRTTNDLELVQTLLFDLPNVIRHLLTLLLCLAVMAWLSLPLALLVVLLVPLIGLGPVC</sequence>
<evidence type="ECO:0000256" key="6">
    <source>
        <dbReference type="SAM" id="Phobius"/>
    </source>
</evidence>
<comment type="subcellular location">
    <subcellularLocation>
        <location evidence="1">Cell membrane</location>
        <topology evidence="1">Multi-pass membrane protein</topology>
    </subcellularLocation>
</comment>
<evidence type="ECO:0000256" key="2">
    <source>
        <dbReference type="ARBA" id="ARBA00022448"/>
    </source>
</evidence>
<dbReference type="GO" id="GO:0005886">
    <property type="term" value="C:plasma membrane"/>
    <property type="evidence" value="ECO:0007669"/>
    <property type="project" value="UniProtKB-SubCell"/>
</dbReference>
<evidence type="ECO:0000256" key="4">
    <source>
        <dbReference type="ARBA" id="ARBA00022989"/>
    </source>
</evidence>
<keyword evidence="3 6" id="KW-0812">Transmembrane</keyword>
<feature type="transmembrane region" description="Helical" evidence="6">
    <location>
        <begin position="141"/>
        <end position="169"/>
    </location>
</feature>
<dbReference type="InterPro" id="IPR011527">
    <property type="entry name" value="ABC1_TM_dom"/>
</dbReference>
<evidence type="ECO:0000256" key="5">
    <source>
        <dbReference type="ARBA" id="ARBA00023136"/>
    </source>
</evidence>
<proteinExistence type="predicted"/>
<accession>A0A7I7L8C5</accession>
<keyword evidence="5 6" id="KW-0472">Membrane</keyword>
<keyword evidence="9" id="KW-1185">Reference proteome</keyword>
<dbReference type="PANTHER" id="PTHR43394:SF1">
    <property type="entry name" value="ATP-BINDING CASSETTE SUB-FAMILY B MEMBER 10, MITOCHONDRIAL"/>
    <property type="match status" value="1"/>
</dbReference>
<feature type="domain" description="ABC transmembrane type-1" evidence="7">
    <location>
        <begin position="21"/>
        <end position="175"/>
    </location>
</feature>
<dbReference type="PANTHER" id="PTHR43394">
    <property type="entry name" value="ATP-DEPENDENT PERMEASE MDL1, MITOCHONDRIAL"/>
    <property type="match status" value="1"/>
</dbReference>
<dbReference type="EMBL" id="AP022572">
    <property type="protein sequence ID" value="BBX55689.1"/>
    <property type="molecule type" value="Genomic_DNA"/>
</dbReference>
<evidence type="ECO:0000313" key="8">
    <source>
        <dbReference type="EMBL" id="BBX55689.1"/>
    </source>
</evidence>
<dbReference type="Gene3D" id="1.20.1560.10">
    <property type="entry name" value="ABC transporter type 1, transmembrane domain"/>
    <property type="match status" value="1"/>
</dbReference>
<evidence type="ECO:0000256" key="1">
    <source>
        <dbReference type="ARBA" id="ARBA00004651"/>
    </source>
</evidence>
<feature type="transmembrane region" description="Helical" evidence="6">
    <location>
        <begin position="20"/>
        <end position="41"/>
    </location>
</feature>
<feature type="transmembrane region" description="Helical" evidence="6">
    <location>
        <begin position="56"/>
        <end position="76"/>
    </location>
</feature>
<dbReference type="GO" id="GO:0015421">
    <property type="term" value="F:ABC-type oligopeptide transporter activity"/>
    <property type="evidence" value="ECO:0007669"/>
    <property type="project" value="TreeGrafter"/>
</dbReference>